<sequence>MGETVSRATQTYYTVVFEVAGTRVYIDPYTLESNAQKKQSELRELDAAENVRVIEHAGSVGGCSDTSDRTRTSCSVRATATKTSTHFTRPSLNGPWTTFPLRSPQSFETSGA</sequence>
<dbReference type="Proteomes" id="UP000324104">
    <property type="component" value="Unassembled WGS sequence"/>
</dbReference>
<dbReference type="EMBL" id="VTAW01000045">
    <property type="protein sequence ID" value="TYT60412.1"/>
    <property type="molecule type" value="Genomic_DNA"/>
</dbReference>
<feature type="compositionally biased region" description="Polar residues" evidence="1">
    <location>
        <begin position="81"/>
        <end position="96"/>
    </location>
</feature>
<proteinExistence type="predicted"/>
<gene>
    <name evidence="2" type="ORF">FYC77_19055</name>
</gene>
<feature type="compositionally biased region" description="Polar residues" evidence="1">
    <location>
        <begin position="103"/>
        <end position="112"/>
    </location>
</feature>
<dbReference type="RefSeq" id="WP_149083084.1">
    <property type="nucleotide sequence ID" value="NZ_VTAW01000045.1"/>
</dbReference>
<accession>A0A5D5AKZ0</accession>
<feature type="region of interest" description="Disordered" evidence="1">
    <location>
        <begin position="81"/>
        <end position="112"/>
    </location>
</feature>
<reference evidence="2 3" key="1">
    <citation type="submission" date="2019-08" db="EMBL/GenBank/DDBJ databases">
        <title>Archaea genome.</title>
        <authorList>
            <person name="Kajale S."/>
            <person name="Shouche Y."/>
            <person name="Deshpande N."/>
            <person name="Sharma A."/>
        </authorList>
    </citation>
    <scope>NUCLEOTIDE SEQUENCE [LARGE SCALE GENOMIC DNA]</scope>
    <source>
        <strain evidence="2 3">ESP3B_9</strain>
    </source>
</reference>
<evidence type="ECO:0000313" key="2">
    <source>
        <dbReference type="EMBL" id="TYT60412.1"/>
    </source>
</evidence>
<evidence type="ECO:0000313" key="3">
    <source>
        <dbReference type="Proteomes" id="UP000324104"/>
    </source>
</evidence>
<dbReference type="AlphaFoldDB" id="A0A5D5AKZ0"/>
<protein>
    <submittedName>
        <fullName evidence="2">Uncharacterized protein</fullName>
    </submittedName>
</protein>
<organism evidence="2 3">
    <name type="scientific">Natrialba swarupiae</name>
    <dbReference type="NCBI Taxonomy" id="2448032"/>
    <lineage>
        <taxon>Archaea</taxon>
        <taxon>Methanobacteriati</taxon>
        <taxon>Methanobacteriota</taxon>
        <taxon>Stenosarchaea group</taxon>
        <taxon>Halobacteria</taxon>
        <taxon>Halobacteriales</taxon>
        <taxon>Natrialbaceae</taxon>
        <taxon>Natrialba</taxon>
    </lineage>
</organism>
<evidence type="ECO:0000256" key="1">
    <source>
        <dbReference type="SAM" id="MobiDB-lite"/>
    </source>
</evidence>
<keyword evidence="3" id="KW-1185">Reference proteome</keyword>
<comment type="caution">
    <text evidence="2">The sequence shown here is derived from an EMBL/GenBank/DDBJ whole genome shotgun (WGS) entry which is preliminary data.</text>
</comment>
<name>A0A5D5AKZ0_9EURY</name>